<dbReference type="Proteomes" id="UP000461585">
    <property type="component" value="Unassembled WGS sequence"/>
</dbReference>
<comment type="caution">
    <text evidence="9">The sequence shown here is derived from an EMBL/GenBank/DDBJ whole genome shotgun (WGS) entry which is preliminary data.</text>
</comment>
<dbReference type="GO" id="GO:0008233">
    <property type="term" value="F:peptidase activity"/>
    <property type="evidence" value="ECO:0007669"/>
    <property type="project" value="UniProtKB-KW"/>
</dbReference>
<evidence type="ECO:0000256" key="1">
    <source>
        <dbReference type="ARBA" id="ARBA00008136"/>
    </source>
</evidence>
<evidence type="ECO:0000313" key="9">
    <source>
        <dbReference type="EMBL" id="NDL68667.1"/>
    </source>
</evidence>
<dbReference type="GO" id="GO:0003697">
    <property type="term" value="F:single-stranded DNA binding"/>
    <property type="evidence" value="ECO:0007669"/>
    <property type="project" value="InterPro"/>
</dbReference>
<dbReference type="EC" id="3.4.-.-" evidence="8"/>
<evidence type="ECO:0000256" key="8">
    <source>
        <dbReference type="RuleBase" id="RU364100"/>
    </source>
</evidence>
<dbReference type="SUPFAM" id="SSF143081">
    <property type="entry name" value="BB1717-like"/>
    <property type="match status" value="1"/>
</dbReference>
<dbReference type="GO" id="GO:0106300">
    <property type="term" value="P:protein-DNA covalent cross-linking repair"/>
    <property type="evidence" value="ECO:0007669"/>
    <property type="project" value="InterPro"/>
</dbReference>
<dbReference type="AlphaFoldDB" id="A0A7X5HXV8"/>
<dbReference type="GO" id="GO:0016829">
    <property type="term" value="F:lyase activity"/>
    <property type="evidence" value="ECO:0007669"/>
    <property type="project" value="UniProtKB-KW"/>
</dbReference>
<dbReference type="RefSeq" id="WP_162371386.1">
    <property type="nucleotide sequence ID" value="NZ_JAAEEH010000051.1"/>
</dbReference>
<evidence type="ECO:0000256" key="7">
    <source>
        <dbReference type="ARBA" id="ARBA00023239"/>
    </source>
</evidence>
<dbReference type="EMBL" id="JAAEEH010000051">
    <property type="protein sequence ID" value="NDL68667.1"/>
    <property type="molecule type" value="Genomic_DNA"/>
</dbReference>
<proteinExistence type="inferred from homology"/>
<gene>
    <name evidence="9" type="ORF">GXN74_13055</name>
</gene>
<organism evidence="9 10">
    <name type="scientific">Anaerotalea alkaliphila</name>
    <dbReference type="NCBI Taxonomy" id="2662126"/>
    <lineage>
        <taxon>Bacteria</taxon>
        <taxon>Bacillati</taxon>
        <taxon>Bacillota</taxon>
        <taxon>Clostridia</taxon>
        <taxon>Eubacteriales</taxon>
        <taxon>Anaerotalea</taxon>
    </lineage>
</organism>
<evidence type="ECO:0000256" key="2">
    <source>
        <dbReference type="ARBA" id="ARBA00022670"/>
    </source>
</evidence>
<dbReference type="Gene3D" id="3.90.1680.10">
    <property type="entry name" value="SOS response associated peptidase-like"/>
    <property type="match status" value="1"/>
</dbReference>
<evidence type="ECO:0000256" key="3">
    <source>
        <dbReference type="ARBA" id="ARBA00022763"/>
    </source>
</evidence>
<dbReference type="Pfam" id="PF02586">
    <property type="entry name" value="SRAP"/>
    <property type="match status" value="1"/>
</dbReference>
<dbReference type="GO" id="GO:0006508">
    <property type="term" value="P:proteolysis"/>
    <property type="evidence" value="ECO:0007669"/>
    <property type="project" value="UniProtKB-KW"/>
</dbReference>
<accession>A0A7X5HXV8</accession>
<keyword evidence="5" id="KW-0190">Covalent protein-DNA linkage</keyword>
<dbReference type="PANTHER" id="PTHR13604:SF0">
    <property type="entry name" value="ABASIC SITE PROCESSING PROTEIN HMCES"/>
    <property type="match status" value="1"/>
</dbReference>
<keyword evidence="7" id="KW-0456">Lyase</keyword>
<sequence>MCGRVTLTLDKETVMDLLDLRYDVRSAPLEGHVPRYNISPGQDLLAVLYDRHSHSNRAGWLHWGFEGSWAPRGRSPKAYSNARSEDILQRSTFRESFLNRRCLLLADGYYEWQSNTGFRQPYYVHPPGRELLALAGIWTSTQKEDGRKSYSCAVLTTGSTGMLKSIHDRMPVVLPPEKEAFWLQSSPEAMLQVPPDFFTSYPQEFLKMHPVSTLVNHVAYDSVDCIKEV</sequence>
<reference evidence="9 10" key="1">
    <citation type="submission" date="2020-01" db="EMBL/GenBank/DDBJ databases">
        <title>Anaeroalcalibacter tamaniensis gen. nov., sp. nov., moderately halophilic strictly anaerobic fermenter bacterium from mud volcano of Taman peninsula.</title>
        <authorList>
            <person name="Frolova A."/>
            <person name="Merkel A.Y."/>
            <person name="Slobodkin A.I."/>
        </authorList>
    </citation>
    <scope>NUCLEOTIDE SEQUENCE [LARGE SCALE GENOMIC DNA]</scope>
    <source>
        <strain evidence="9 10">F-3ap</strain>
    </source>
</reference>
<protein>
    <recommendedName>
        <fullName evidence="8">Abasic site processing protein</fullName>
        <ecNumber evidence="8">3.4.-.-</ecNumber>
    </recommendedName>
</protein>
<comment type="similarity">
    <text evidence="1 8">Belongs to the SOS response-associated peptidase family.</text>
</comment>
<keyword evidence="4 8" id="KW-0378">Hydrolase</keyword>
<name>A0A7X5HXV8_9FIRM</name>
<keyword evidence="2 8" id="KW-0645">Protease</keyword>
<keyword evidence="6" id="KW-0238">DNA-binding</keyword>
<keyword evidence="3" id="KW-0227">DNA damage</keyword>
<evidence type="ECO:0000256" key="6">
    <source>
        <dbReference type="ARBA" id="ARBA00023125"/>
    </source>
</evidence>
<dbReference type="InterPro" id="IPR003738">
    <property type="entry name" value="SRAP"/>
</dbReference>
<evidence type="ECO:0000256" key="5">
    <source>
        <dbReference type="ARBA" id="ARBA00023124"/>
    </source>
</evidence>
<dbReference type="PANTHER" id="PTHR13604">
    <property type="entry name" value="DC12-RELATED"/>
    <property type="match status" value="1"/>
</dbReference>
<evidence type="ECO:0000256" key="4">
    <source>
        <dbReference type="ARBA" id="ARBA00022801"/>
    </source>
</evidence>
<keyword evidence="10" id="KW-1185">Reference proteome</keyword>
<dbReference type="InterPro" id="IPR036590">
    <property type="entry name" value="SRAP-like"/>
</dbReference>
<evidence type="ECO:0000313" key="10">
    <source>
        <dbReference type="Proteomes" id="UP000461585"/>
    </source>
</evidence>